<dbReference type="EMBL" id="CP069031">
    <property type="protein sequence ID" value="QRC99183.1"/>
    <property type="molecule type" value="Genomic_DNA"/>
</dbReference>
<organism evidence="2 3">
    <name type="scientific">Phaeosphaeria nodorum (strain SN15 / ATCC MYA-4574 / FGSC 10173)</name>
    <name type="common">Glume blotch fungus</name>
    <name type="synonym">Parastagonospora nodorum</name>
    <dbReference type="NCBI Taxonomy" id="321614"/>
    <lineage>
        <taxon>Eukaryota</taxon>
        <taxon>Fungi</taxon>
        <taxon>Dikarya</taxon>
        <taxon>Ascomycota</taxon>
        <taxon>Pezizomycotina</taxon>
        <taxon>Dothideomycetes</taxon>
        <taxon>Pleosporomycetidae</taxon>
        <taxon>Pleosporales</taxon>
        <taxon>Pleosporineae</taxon>
        <taxon>Phaeosphaeriaceae</taxon>
        <taxon>Parastagonospora</taxon>
    </lineage>
</organism>
<feature type="compositionally biased region" description="Low complexity" evidence="1">
    <location>
        <begin position="61"/>
        <end position="71"/>
    </location>
</feature>
<evidence type="ECO:0000313" key="2">
    <source>
        <dbReference type="EMBL" id="QRC99183.1"/>
    </source>
</evidence>
<evidence type="ECO:0000313" key="3">
    <source>
        <dbReference type="Proteomes" id="UP000663193"/>
    </source>
</evidence>
<reference evidence="3" key="1">
    <citation type="journal article" date="2021" name="BMC Genomics">
        <title>Chromosome-level genome assembly and manually-curated proteome of model necrotroph Parastagonospora nodorum Sn15 reveals a genome-wide trove of candidate effector homologs, and redundancy of virulence-related functions within an accessory chromosome.</title>
        <authorList>
            <person name="Bertazzoni S."/>
            <person name="Jones D.A.B."/>
            <person name="Phan H.T."/>
            <person name="Tan K.-C."/>
            <person name="Hane J.K."/>
        </authorList>
    </citation>
    <scope>NUCLEOTIDE SEQUENCE [LARGE SCALE GENOMIC DNA]</scope>
    <source>
        <strain evidence="3">SN15 / ATCC MYA-4574 / FGSC 10173)</strain>
    </source>
</reference>
<keyword evidence="3" id="KW-1185">Reference proteome</keyword>
<accession>A0A7U2F7P2</accession>
<evidence type="ECO:0000256" key="1">
    <source>
        <dbReference type="SAM" id="MobiDB-lite"/>
    </source>
</evidence>
<protein>
    <submittedName>
        <fullName evidence="2">Uncharacterized protein</fullName>
    </submittedName>
</protein>
<feature type="compositionally biased region" description="Acidic residues" evidence="1">
    <location>
        <begin position="118"/>
        <end position="127"/>
    </location>
</feature>
<dbReference type="AlphaFoldDB" id="A0A7U2F7P2"/>
<feature type="compositionally biased region" description="Basic and acidic residues" evidence="1">
    <location>
        <begin position="72"/>
        <end position="85"/>
    </location>
</feature>
<sequence>MIPTYGIRNSPCPDSFHNPVNMTRHHSPEDEYIPYGRGGAGNMRRKSAIRESWFKILASEPSPSPLVLTSSPDDHYAASKSEPRRRSTHSSSAWSTSTAGERKSGWRRWLGRRKESVAEEVEGKEDV</sequence>
<name>A0A7U2F7P2_PHANO</name>
<feature type="region of interest" description="Disordered" evidence="1">
    <location>
        <begin position="1"/>
        <end position="42"/>
    </location>
</feature>
<dbReference type="Proteomes" id="UP000663193">
    <property type="component" value="Chromosome 9"/>
</dbReference>
<gene>
    <name evidence="2" type="ORF">JI435_065150</name>
</gene>
<feature type="region of interest" description="Disordered" evidence="1">
    <location>
        <begin position="61"/>
        <end position="127"/>
    </location>
</feature>
<dbReference type="OrthoDB" id="3789572at2759"/>
<feature type="compositionally biased region" description="Low complexity" evidence="1">
    <location>
        <begin position="89"/>
        <end position="98"/>
    </location>
</feature>
<proteinExistence type="predicted"/>
<dbReference type="VEuPathDB" id="FungiDB:JI435_065150"/>